<evidence type="ECO:0000256" key="4">
    <source>
        <dbReference type="ARBA" id="ARBA00022478"/>
    </source>
</evidence>
<dbReference type="EC" id="2.7.7.6" evidence="2 11"/>
<comment type="function">
    <text evidence="11">Promotes RNA polymerase assembly. Latches the N- and C-terminal regions of the beta' subunit thereby facilitating its interaction with the beta and alpha subunits.</text>
</comment>
<comment type="subunit">
    <text evidence="11">The RNAP catalytic core consists of 2 alpha, 1 beta, 1 beta' and 1 omega subunit. When a sigma factor is associated with the core the holoenzyme is formed, which can initiate transcription.</text>
</comment>
<dbReference type="AlphaFoldDB" id="A0A2N3PRR4"/>
<dbReference type="GO" id="GO:0003899">
    <property type="term" value="F:DNA-directed RNA polymerase activity"/>
    <property type="evidence" value="ECO:0007669"/>
    <property type="project" value="UniProtKB-UniRule"/>
</dbReference>
<keyword evidence="7 11" id="KW-0804">Transcription</keyword>
<evidence type="ECO:0000256" key="9">
    <source>
        <dbReference type="ARBA" id="ARBA00030998"/>
    </source>
</evidence>
<dbReference type="GO" id="GO:0003677">
    <property type="term" value="F:DNA binding"/>
    <property type="evidence" value="ECO:0007669"/>
    <property type="project" value="UniProtKB-UniRule"/>
</dbReference>
<comment type="catalytic activity">
    <reaction evidence="10 11">
        <text>RNA(n) + a ribonucleoside 5'-triphosphate = RNA(n+1) + diphosphate</text>
        <dbReference type="Rhea" id="RHEA:21248"/>
        <dbReference type="Rhea" id="RHEA-COMP:14527"/>
        <dbReference type="Rhea" id="RHEA-COMP:17342"/>
        <dbReference type="ChEBI" id="CHEBI:33019"/>
        <dbReference type="ChEBI" id="CHEBI:61557"/>
        <dbReference type="ChEBI" id="CHEBI:140395"/>
        <dbReference type="EC" id="2.7.7.6"/>
    </reaction>
</comment>
<dbReference type="Proteomes" id="UP000233293">
    <property type="component" value="Unassembled WGS sequence"/>
</dbReference>
<evidence type="ECO:0000256" key="2">
    <source>
        <dbReference type="ARBA" id="ARBA00012418"/>
    </source>
</evidence>
<dbReference type="InterPro" id="IPR036161">
    <property type="entry name" value="RPB6/omega-like_sf"/>
</dbReference>
<dbReference type="InterPro" id="IPR006110">
    <property type="entry name" value="Pol_omega/Rpo6/RPB6"/>
</dbReference>
<name>A0A2N3PRR4_9PROT</name>
<evidence type="ECO:0000256" key="1">
    <source>
        <dbReference type="ARBA" id="ARBA00006711"/>
    </source>
</evidence>
<dbReference type="GO" id="GO:0006351">
    <property type="term" value="P:DNA-templated transcription"/>
    <property type="evidence" value="ECO:0007669"/>
    <property type="project" value="UniProtKB-UniRule"/>
</dbReference>
<dbReference type="Pfam" id="PF01192">
    <property type="entry name" value="RNA_pol_Rpb6"/>
    <property type="match status" value="1"/>
</dbReference>
<evidence type="ECO:0000256" key="12">
    <source>
        <dbReference type="SAM" id="MobiDB-lite"/>
    </source>
</evidence>
<evidence type="ECO:0000256" key="10">
    <source>
        <dbReference type="ARBA" id="ARBA00048552"/>
    </source>
</evidence>
<evidence type="ECO:0000313" key="14">
    <source>
        <dbReference type="Proteomes" id="UP000233293"/>
    </source>
</evidence>
<keyword evidence="5 11" id="KW-0808">Transferase</keyword>
<dbReference type="Gene3D" id="3.90.940.10">
    <property type="match status" value="1"/>
</dbReference>
<evidence type="ECO:0000256" key="8">
    <source>
        <dbReference type="ARBA" id="ARBA00029924"/>
    </source>
</evidence>
<dbReference type="GO" id="GO:0000428">
    <property type="term" value="C:DNA-directed RNA polymerase complex"/>
    <property type="evidence" value="ECO:0007669"/>
    <property type="project" value="UniProtKB-KW"/>
</dbReference>
<organism evidence="13 14">
    <name type="scientific">Telmatospirillum siberiense</name>
    <dbReference type="NCBI Taxonomy" id="382514"/>
    <lineage>
        <taxon>Bacteria</taxon>
        <taxon>Pseudomonadati</taxon>
        <taxon>Pseudomonadota</taxon>
        <taxon>Alphaproteobacteria</taxon>
        <taxon>Rhodospirillales</taxon>
        <taxon>Rhodospirillaceae</taxon>
        <taxon>Telmatospirillum</taxon>
    </lineage>
</organism>
<dbReference type="PANTHER" id="PTHR34476">
    <property type="entry name" value="DNA-DIRECTED RNA POLYMERASE SUBUNIT OMEGA"/>
    <property type="match status" value="1"/>
</dbReference>
<feature type="region of interest" description="Disordered" evidence="12">
    <location>
        <begin position="109"/>
        <end position="130"/>
    </location>
</feature>
<dbReference type="OrthoDB" id="9796300at2"/>
<gene>
    <name evidence="11" type="primary">rpoZ</name>
    <name evidence="13" type="ORF">CWS72_17855</name>
</gene>
<comment type="similarity">
    <text evidence="1 11">Belongs to the RNA polymerase subunit omega family.</text>
</comment>
<reference evidence="14" key="1">
    <citation type="submission" date="2017-12" db="EMBL/GenBank/DDBJ databases">
        <title>Draft genome sequence of Telmatospirillum siberiense 26-4b1T, an acidotolerant peatland alphaproteobacterium potentially involved in sulfur cycling.</title>
        <authorList>
            <person name="Hausmann B."/>
            <person name="Pjevac P."/>
            <person name="Schreck K."/>
            <person name="Herbold C.W."/>
            <person name="Daims H."/>
            <person name="Wagner M."/>
            <person name="Pester M."/>
            <person name="Loy A."/>
        </authorList>
    </citation>
    <scope>NUCLEOTIDE SEQUENCE [LARGE SCALE GENOMIC DNA]</scope>
    <source>
        <strain evidence="14">26-4b1</strain>
    </source>
</reference>
<dbReference type="SUPFAM" id="SSF63562">
    <property type="entry name" value="RPB6/omega subunit-like"/>
    <property type="match status" value="1"/>
</dbReference>
<dbReference type="PANTHER" id="PTHR34476:SF1">
    <property type="entry name" value="DNA-DIRECTED RNA POLYMERASE SUBUNIT OMEGA"/>
    <property type="match status" value="1"/>
</dbReference>
<evidence type="ECO:0000256" key="5">
    <source>
        <dbReference type="ARBA" id="ARBA00022679"/>
    </source>
</evidence>
<keyword evidence="6 11" id="KW-0548">Nucleotidyltransferase</keyword>
<accession>A0A2N3PRR4</accession>
<evidence type="ECO:0000313" key="13">
    <source>
        <dbReference type="EMBL" id="PKU23098.1"/>
    </source>
</evidence>
<dbReference type="SMART" id="SM01409">
    <property type="entry name" value="RNA_pol_Rpb6"/>
    <property type="match status" value="1"/>
</dbReference>
<evidence type="ECO:0000256" key="7">
    <source>
        <dbReference type="ARBA" id="ARBA00023163"/>
    </source>
</evidence>
<proteinExistence type="inferred from homology"/>
<comment type="caution">
    <text evidence="13">The sequence shown here is derived from an EMBL/GenBank/DDBJ whole genome shotgun (WGS) entry which is preliminary data.</text>
</comment>
<evidence type="ECO:0000256" key="3">
    <source>
        <dbReference type="ARBA" id="ARBA00013725"/>
    </source>
</evidence>
<feature type="compositionally biased region" description="Acidic residues" evidence="12">
    <location>
        <begin position="119"/>
        <end position="130"/>
    </location>
</feature>
<dbReference type="HAMAP" id="MF_00366">
    <property type="entry name" value="RNApol_bact_RpoZ"/>
    <property type="match status" value="1"/>
</dbReference>
<sequence>MARVTVEDCVLKIPNRFELVMLAGQRARDISSGGQLTVDRDNDKNPVVALREIADETVNLDTLRNSLVQGLQKHVEVDEPEEDEIDVLATRELALDAGAGAIDEDMLEEGGLSIHEDGADIEEPGNFDDE</sequence>
<keyword evidence="14" id="KW-1185">Reference proteome</keyword>
<keyword evidence="4 11" id="KW-0240">DNA-directed RNA polymerase</keyword>
<evidence type="ECO:0000256" key="6">
    <source>
        <dbReference type="ARBA" id="ARBA00022695"/>
    </source>
</evidence>
<evidence type="ECO:0000256" key="11">
    <source>
        <dbReference type="HAMAP-Rule" id="MF_00366"/>
    </source>
</evidence>
<dbReference type="InterPro" id="IPR003716">
    <property type="entry name" value="DNA-dir_RNA_pol_omega"/>
</dbReference>
<protein>
    <recommendedName>
        <fullName evidence="3 11">DNA-directed RNA polymerase subunit omega</fullName>
        <shortName evidence="11">RNAP omega subunit</shortName>
        <ecNumber evidence="2 11">2.7.7.6</ecNumber>
    </recommendedName>
    <alternativeName>
        <fullName evidence="9 11">RNA polymerase omega subunit</fullName>
    </alternativeName>
    <alternativeName>
        <fullName evidence="8 11">Transcriptase subunit omega</fullName>
    </alternativeName>
</protein>
<dbReference type="EMBL" id="PIUM01000023">
    <property type="protein sequence ID" value="PKU23098.1"/>
    <property type="molecule type" value="Genomic_DNA"/>
</dbReference>
<dbReference type="NCBIfam" id="TIGR00690">
    <property type="entry name" value="rpoZ"/>
    <property type="match status" value="1"/>
</dbReference>
<dbReference type="RefSeq" id="WP_101251997.1">
    <property type="nucleotide sequence ID" value="NZ_PIUM01000023.1"/>
</dbReference>